<evidence type="ECO:0000256" key="1">
    <source>
        <dbReference type="SAM" id="MobiDB-lite"/>
    </source>
</evidence>
<dbReference type="AlphaFoldDB" id="A0A9P4IXJ6"/>
<accession>A0A9P4IXJ6</accession>
<comment type="caution">
    <text evidence="2">The sequence shown here is derived from an EMBL/GenBank/DDBJ whole genome shotgun (WGS) entry which is preliminary data.</text>
</comment>
<feature type="compositionally biased region" description="Low complexity" evidence="1">
    <location>
        <begin position="366"/>
        <end position="379"/>
    </location>
</feature>
<reference evidence="2" key="1">
    <citation type="journal article" date="2020" name="Stud. Mycol.">
        <title>101 Dothideomycetes genomes: a test case for predicting lifestyles and emergence of pathogens.</title>
        <authorList>
            <person name="Haridas S."/>
            <person name="Albert R."/>
            <person name="Binder M."/>
            <person name="Bloem J."/>
            <person name="Labutti K."/>
            <person name="Salamov A."/>
            <person name="Andreopoulos B."/>
            <person name="Baker S."/>
            <person name="Barry K."/>
            <person name="Bills G."/>
            <person name="Bluhm B."/>
            <person name="Cannon C."/>
            <person name="Castanera R."/>
            <person name="Culley D."/>
            <person name="Daum C."/>
            <person name="Ezra D."/>
            <person name="Gonzalez J."/>
            <person name="Henrissat B."/>
            <person name="Kuo A."/>
            <person name="Liang C."/>
            <person name="Lipzen A."/>
            <person name="Lutzoni F."/>
            <person name="Magnuson J."/>
            <person name="Mondo S."/>
            <person name="Nolan M."/>
            <person name="Ohm R."/>
            <person name="Pangilinan J."/>
            <person name="Park H.-J."/>
            <person name="Ramirez L."/>
            <person name="Alfaro M."/>
            <person name="Sun H."/>
            <person name="Tritt A."/>
            <person name="Yoshinaga Y."/>
            <person name="Zwiers L.-H."/>
            <person name="Turgeon B."/>
            <person name="Goodwin S."/>
            <person name="Spatafora J."/>
            <person name="Crous P."/>
            <person name="Grigoriev I."/>
        </authorList>
    </citation>
    <scope>NUCLEOTIDE SEQUENCE</scope>
    <source>
        <strain evidence="2">CBS 260.36</strain>
    </source>
</reference>
<feature type="compositionally biased region" description="Acidic residues" evidence="1">
    <location>
        <begin position="496"/>
        <end position="507"/>
    </location>
</feature>
<protein>
    <recommendedName>
        <fullName evidence="4">C2H2-type domain-containing protein</fullName>
    </recommendedName>
</protein>
<feature type="region of interest" description="Disordered" evidence="1">
    <location>
        <begin position="488"/>
        <end position="507"/>
    </location>
</feature>
<dbReference type="GO" id="GO:0003700">
    <property type="term" value="F:DNA-binding transcription factor activity"/>
    <property type="evidence" value="ECO:0007669"/>
    <property type="project" value="InterPro"/>
</dbReference>
<dbReference type="Gene3D" id="3.30.160.60">
    <property type="entry name" value="Classic Zinc Finger"/>
    <property type="match status" value="1"/>
</dbReference>
<evidence type="ECO:0000313" key="3">
    <source>
        <dbReference type="Proteomes" id="UP000799439"/>
    </source>
</evidence>
<dbReference type="Proteomes" id="UP000799439">
    <property type="component" value="Unassembled WGS sequence"/>
</dbReference>
<dbReference type="PANTHER" id="PTHR23225:SF2">
    <property type="entry name" value="AT09679P-RELATED"/>
    <property type="match status" value="1"/>
</dbReference>
<proteinExistence type="predicted"/>
<keyword evidence="3" id="KW-1185">Reference proteome</keyword>
<dbReference type="InterPro" id="IPR039970">
    <property type="entry name" value="TF_Grauzone"/>
</dbReference>
<feature type="region of interest" description="Disordered" evidence="1">
    <location>
        <begin position="218"/>
        <end position="264"/>
    </location>
</feature>
<feature type="region of interest" description="Disordered" evidence="1">
    <location>
        <begin position="346"/>
        <end position="379"/>
    </location>
</feature>
<organism evidence="2 3">
    <name type="scientific">Myriangium duriaei CBS 260.36</name>
    <dbReference type="NCBI Taxonomy" id="1168546"/>
    <lineage>
        <taxon>Eukaryota</taxon>
        <taxon>Fungi</taxon>
        <taxon>Dikarya</taxon>
        <taxon>Ascomycota</taxon>
        <taxon>Pezizomycotina</taxon>
        <taxon>Dothideomycetes</taxon>
        <taxon>Dothideomycetidae</taxon>
        <taxon>Myriangiales</taxon>
        <taxon>Myriangiaceae</taxon>
        <taxon>Myriangium</taxon>
    </lineage>
</organism>
<evidence type="ECO:0000313" key="2">
    <source>
        <dbReference type="EMBL" id="KAF2150305.1"/>
    </source>
</evidence>
<gene>
    <name evidence="2" type="ORF">K461DRAFT_295596</name>
</gene>
<dbReference type="EMBL" id="ML996089">
    <property type="protein sequence ID" value="KAF2150305.1"/>
    <property type="molecule type" value="Genomic_DNA"/>
</dbReference>
<dbReference type="OrthoDB" id="5388486at2759"/>
<dbReference type="PANTHER" id="PTHR23225">
    <property type="entry name" value="ZINC FINGER PROTEIN"/>
    <property type="match status" value="1"/>
</dbReference>
<feature type="compositionally biased region" description="Low complexity" evidence="1">
    <location>
        <begin position="218"/>
        <end position="237"/>
    </location>
</feature>
<evidence type="ECO:0008006" key="4">
    <source>
        <dbReference type="Google" id="ProtNLM"/>
    </source>
</evidence>
<sequence length="507" mass="57033">MSFPFPETNQIWPSYPSSMSNDGFASASLDPRLVTQYLGSPLQSTGSYVPGSLPPFYPPRLQSHGPGIDGMNRFTTSAPTLPHANRFCFHDMNDALSARNSPVACPSQKPSDQHIISGYHPETYDWPNHEVSHIHGLQYVHSLGSDTPECTPPCVIGHAKVPTQKDEVNTQPWSTSFQPQKPCCSLGIPGGIPNKISDQADTAEPYFCRATSQSREGSAVLSSTSDSKVSSSSTAPSGCSKLDGAPRLRSIAPATKGPRRRTQNSIQRLQAIVNHITPQKKAGSISFPCALARYGCKATFVSKNEWKRHMRRQHMRLDVWRCELCPEVLAKPNDFHRKDLFQQHVRRMHSQSRRSLGPKKQQNAPSLRLGSSSLSEQELSDLTKMETRCHIRIRGPPERSCCLFCPREFDGPGSWDERMEHISLHLERFERDNRCVPNVTQWREDAALEEWLRDEGMIVKYGEKWRLAGKRRHGRWDNLDVMDTIQPASRQSIPAIEEDSLMPEEAE</sequence>
<name>A0A9P4IXJ6_9PEZI</name>